<evidence type="ECO:0000259" key="7">
    <source>
        <dbReference type="Pfam" id="PF25876"/>
    </source>
</evidence>
<comment type="subcellular location">
    <subcellularLocation>
        <location evidence="1">Cell envelope</location>
    </subcellularLocation>
</comment>
<protein>
    <submittedName>
        <fullName evidence="10">RND transporter</fullName>
    </submittedName>
</protein>
<keyword evidence="6" id="KW-0732">Signal</keyword>
<dbReference type="AlphaFoldDB" id="A0A1Y3NTN7"/>
<evidence type="ECO:0000313" key="10">
    <source>
        <dbReference type="EMBL" id="OUM70976.1"/>
    </source>
</evidence>
<dbReference type="OrthoDB" id="9806939at2"/>
<dbReference type="Gene3D" id="2.40.30.170">
    <property type="match status" value="1"/>
</dbReference>
<dbReference type="InterPro" id="IPR058625">
    <property type="entry name" value="MdtA-like_BSH"/>
</dbReference>
<organism evidence="10 11">
    <name type="scientific">Pseudomonas caspiana</name>
    <dbReference type="NCBI Taxonomy" id="1451454"/>
    <lineage>
        <taxon>Bacteria</taxon>
        <taxon>Pseudomonadati</taxon>
        <taxon>Pseudomonadota</taxon>
        <taxon>Gammaproteobacteria</taxon>
        <taxon>Pseudomonadales</taxon>
        <taxon>Pseudomonadaceae</taxon>
        <taxon>Pseudomonas</taxon>
    </lineage>
</organism>
<feature type="domain" description="Multidrug resistance protein MdtA-like C-terminal permuted SH3" evidence="9">
    <location>
        <begin position="290"/>
        <end position="349"/>
    </location>
</feature>
<feature type="signal peptide" evidence="6">
    <location>
        <begin position="1"/>
        <end position="21"/>
    </location>
</feature>
<comment type="similarity">
    <text evidence="2">Belongs to the membrane fusion protein (MFP) (TC 8.A.1) family.</text>
</comment>
<keyword evidence="4 5" id="KW-0175">Coiled coil</keyword>
<sequence>MPVSPSKLALSGLALALAILAGCSKEEAPPANLPRVYVQEVATTDYAAQVALTGDVQARVQTQLSFRVGGKIIQRMVDVGDRVTARQVLAKLDPKDLQTNVDSAAAAVAAEQARVTQTRAAFVRQEKLLPKGYTSRSEYDSAQAALRSSQSALNAAQAQLANAREQLSYTALIADAPGVITERQAEVGQVVQATVPIFGLARDGERDAVFNVYESLFAQASGDEPVVVTLLDNPQIKTVGKVREVTPAVSAETGTVQVKIALEKLPAGMDLGSVVSGSLNAPGKASIELPWAALTKGLGDQLGKPAVWVVDDQGKANLRAVTVGRYLTAKVIITDGLKAGEKVVVAGGQLLHPDMQVEIAASEKQKTAKVQP</sequence>
<evidence type="ECO:0000256" key="6">
    <source>
        <dbReference type="SAM" id="SignalP"/>
    </source>
</evidence>
<keyword evidence="3" id="KW-0813">Transport</keyword>
<feature type="domain" description="Multidrug resistance protein MdtA-like alpha-helical hairpin" evidence="7">
    <location>
        <begin position="102"/>
        <end position="170"/>
    </location>
</feature>
<feature type="domain" description="Multidrug resistance protein MdtA-like barrel-sandwich hybrid" evidence="8">
    <location>
        <begin position="65"/>
        <end position="194"/>
    </location>
</feature>
<proteinExistence type="inferred from homology"/>
<name>A0A1Y3NTN7_9PSED</name>
<dbReference type="PROSITE" id="PS51257">
    <property type="entry name" value="PROKAR_LIPOPROTEIN"/>
    <property type="match status" value="1"/>
</dbReference>
<keyword evidence="11" id="KW-1185">Reference proteome</keyword>
<dbReference type="Proteomes" id="UP000195440">
    <property type="component" value="Unassembled WGS sequence"/>
</dbReference>
<dbReference type="Gene3D" id="1.10.287.470">
    <property type="entry name" value="Helix hairpin bin"/>
    <property type="match status" value="1"/>
</dbReference>
<dbReference type="PANTHER" id="PTHR30469">
    <property type="entry name" value="MULTIDRUG RESISTANCE PROTEIN MDTA"/>
    <property type="match status" value="1"/>
</dbReference>
<evidence type="ECO:0000259" key="8">
    <source>
        <dbReference type="Pfam" id="PF25917"/>
    </source>
</evidence>
<dbReference type="PANTHER" id="PTHR30469:SF18">
    <property type="entry name" value="RESISTANCE-NODULATION-CELL DIVISION (RND) EFFLUX MEMBRANE FUSION PROTEIN-RELATED"/>
    <property type="match status" value="1"/>
</dbReference>
<evidence type="ECO:0000256" key="5">
    <source>
        <dbReference type="SAM" id="Coils"/>
    </source>
</evidence>
<evidence type="ECO:0000256" key="3">
    <source>
        <dbReference type="ARBA" id="ARBA00022448"/>
    </source>
</evidence>
<dbReference type="GO" id="GO:1990281">
    <property type="term" value="C:efflux pump complex"/>
    <property type="evidence" value="ECO:0007669"/>
    <property type="project" value="TreeGrafter"/>
</dbReference>
<feature type="coiled-coil region" evidence="5">
    <location>
        <begin position="139"/>
        <end position="166"/>
    </location>
</feature>
<comment type="caution">
    <text evidence="10">The sequence shown here is derived from an EMBL/GenBank/DDBJ whole genome shotgun (WGS) entry which is preliminary data.</text>
</comment>
<dbReference type="InterPro" id="IPR058627">
    <property type="entry name" value="MdtA-like_C"/>
</dbReference>
<dbReference type="GO" id="GO:0015562">
    <property type="term" value="F:efflux transmembrane transporter activity"/>
    <property type="evidence" value="ECO:0007669"/>
    <property type="project" value="TreeGrafter"/>
</dbReference>
<dbReference type="Pfam" id="PF25967">
    <property type="entry name" value="RND-MFP_C"/>
    <property type="match status" value="1"/>
</dbReference>
<dbReference type="InterPro" id="IPR058624">
    <property type="entry name" value="MdtA-like_HH"/>
</dbReference>
<evidence type="ECO:0000259" key="9">
    <source>
        <dbReference type="Pfam" id="PF25967"/>
    </source>
</evidence>
<accession>A0A1Y3NTN7</accession>
<evidence type="ECO:0000256" key="4">
    <source>
        <dbReference type="ARBA" id="ARBA00023054"/>
    </source>
</evidence>
<gene>
    <name evidence="10" type="ORF">AUC60_25845</name>
</gene>
<dbReference type="EMBL" id="LOHF01000037">
    <property type="protein sequence ID" value="OUM70976.1"/>
    <property type="molecule type" value="Genomic_DNA"/>
</dbReference>
<evidence type="ECO:0000256" key="2">
    <source>
        <dbReference type="ARBA" id="ARBA00009477"/>
    </source>
</evidence>
<dbReference type="NCBIfam" id="TIGR01730">
    <property type="entry name" value="RND_mfp"/>
    <property type="match status" value="1"/>
</dbReference>
<dbReference type="InterPro" id="IPR006143">
    <property type="entry name" value="RND_pump_MFP"/>
</dbReference>
<dbReference type="Gene3D" id="2.40.50.100">
    <property type="match status" value="1"/>
</dbReference>
<dbReference type="SUPFAM" id="SSF111369">
    <property type="entry name" value="HlyD-like secretion proteins"/>
    <property type="match status" value="1"/>
</dbReference>
<dbReference type="Gene3D" id="2.40.420.20">
    <property type="match status" value="1"/>
</dbReference>
<dbReference type="Pfam" id="PF25876">
    <property type="entry name" value="HH_MFP_RND"/>
    <property type="match status" value="1"/>
</dbReference>
<dbReference type="RefSeq" id="WP_087274317.1">
    <property type="nucleotide sequence ID" value="NZ_JBJGBV010000008.1"/>
</dbReference>
<reference evidence="10 11" key="1">
    <citation type="journal article" date="2017" name="Syst. Appl. Microbiol.">
        <title>Pseudomonas caspiana sp. nov., a citrus pathogen in the Pseudomonas syringae phylogenetic group.</title>
        <authorList>
            <person name="Busquets A."/>
            <person name="Gomila M."/>
            <person name="Beiki F."/>
            <person name="Mulet M."/>
            <person name="Rahimian H."/>
            <person name="Garcia-Valdes E."/>
            <person name="Lalucat J."/>
        </authorList>
    </citation>
    <scope>NUCLEOTIDE SEQUENCE [LARGE SCALE GENOMIC DNA]</scope>
    <source>
        <strain evidence="10 11">FBF102</strain>
    </source>
</reference>
<evidence type="ECO:0000313" key="11">
    <source>
        <dbReference type="Proteomes" id="UP000195440"/>
    </source>
</evidence>
<evidence type="ECO:0000256" key="1">
    <source>
        <dbReference type="ARBA" id="ARBA00004196"/>
    </source>
</evidence>
<dbReference type="Pfam" id="PF25917">
    <property type="entry name" value="BSH_RND"/>
    <property type="match status" value="1"/>
</dbReference>
<feature type="chain" id="PRO_5012034001" evidence="6">
    <location>
        <begin position="22"/>
        <end position="372"/>
    </location>
</feature>